<protein>
    <recommendedName>
        <fullName evidence="2">Isoprenyl transferase</fullName>
        <ecNumber evidence="2">2.5.1.-</ecNumber>
    </recommendedName>
</protein>
<feature type="binding site" evidence="2">
    <location>
        <begin position="22"/>
        <end position="25"/>
    </location>
    <ligand>
        <name>substrate</name>
    </ligand>
</feature>
<dbReference type="AlphaFoldDB" id="A0A543Q2M4"/>
<sequence length="254" mass="28944">MMAASGSGARSLPQHVAVIMDGNGRWAYRQHLPRVAGHRRGAEVVREMVQSCVDLNIPHLTLFAFSTENWRRPPLEVRLLMNLFRLLLKREARKLHENGVRLRIIGDRSALERDILQLIEEAESLTQNNTRLQLNLAVNYGGRWDIAQATRAAIAALQSADLNLQELDEQDIARHLSLADGPEPDLLIRTGGEERISNFLIWQLAYTEFYFTDTLWPDFDRASLEHALHSFAHRQRRFGRTGDQVLEGDCSVSD</sequence>
<dbReference type="GO" id="GO:0008834">
    <property type="term" value="F:ditrans,polycis-undecaprenyl-diphosphate synthase [(2E,6E)-farnesyl-diphosphate specific] activity"/>
    <property type="evidence" value="ECO:0007669"/>
    <property type="project" value="TreeGrafter"/>
</dbReference>
<feature type="binding site" evidence="2">
    <location>
        <position position="208"/>
    </location>
    <ligand>
        <name>Mg(2+)</name>
        <dbReference type="ChEBI" id="CHEBI:18420"/>
    </ligand>
</feature>
<dbReference type="Pfam" id="PF01255">
    <property type="entry name" value="Prenyltransf"/>
    <property type="match status" value="1"/>
</dbReference>
<dbReference type="GO" id="GO:0000287">
    <property type="term" value="F:magnesium ion binding"/>
    <property type="evidence" value="ECO:0007669"/>
    <property type="project" value="UniProtKB-UniRule"/>
</dbReference>
<dbReference type="InterPro" id="IPR001441">
    <property type="entry name" value="UPP_synth-like"/>
</dbReference>
<dbReference type="Gene3D" id="3.40.1180.10">
    <property type="entry name" value="Decaprenyl diphosphate synthase-like"/>
    <property type="match status" value="1"/>
</dbReference>
<dbReference type="PANTHER" id="PTHR10291">
    <property type="entry name" value="DEHYDRODOLICHYL DIPHOSPHATE SYNTHASE FAMILY MEMBER"/>
    <property type="match status" value="1"/>
</dbReference>
<feature type="binding site" evidence="2">
    <location>
        <position position="189"/>
    </location>
    <ligand>
        <name>substrate</name>
    </ligand>
</feature>
<feature type="binding site" evidence="2">
    <location>
        <position position="72"/>
    </location>
    <ligand>
        <name>substrate</name>
    </ligand>
</feature>
<dbReference type="EMBL" id="SZUV01000001">
    <property type="protein sequence ID" value="TQN50572.1"/>
    <property type="molecule type" value="Genomic_DNA"/>
</dbReference>
<comment type="similarity">
    <text evidence="2">Belongs to the UPP synthase family.</text>
</comment>
<comment type="function">
    <text evidence="2">Catalyzes the condensation of isopentenyl diphosphate (IPP) with allylic pyrophosphates generating different type of terpenoids.</text>
</comment>
<feature type="active site" evidence="2">
    <location>
        <position position="21"/>
    </location>
</feature>
<organism evidence="4 5">
    <name type="scientific">Acidithiobacillus thiooxidans ATCC 19377</name>
    <dbReference type="NCBI Taxonomy" id="637390"/>
    <lineage>
        <taxon>Bacteria</taxon>
        <taxon>Pseudomonadati</taxon>
        <taxon>Pseudomonadota</taxon>
        <taxon>Acidithiobacillia</taxon>
        <taxon>Acidithiobacillales</taxon>
        <taxon>Acidithiobacillaceae</taxon>
        <taxon>Acidithiobacillus</taxon>
    </lineage>
</organism>
<feature type="binding site" evidence="2">
    <location>
        <position position="38"/>
    </location>
    <ligand>
        <name>substrate</name>
    </ligand>
</feature>
<dbReference type="EC" id="2.5.1.-" evidence="2"/>
<comment type="cofactor">
    <cofactor evidence="2">
        <name>Mg(2+)</name>
        <dbReference type="ChEBI" id="CHEBI:18420"/>
    </cofactor>
    <text evidence="2">Binds 2 magnesium ions per subunit.</text>
</comment>
<dbReference type="PANTHER" id="PTHR10291:SF0">
    <property type="entry name" value="DEHYDRODOLICHYL DIPHOSPHATE SYNTHASE 2"/>
    <property type="match status" value="1"/>
</dbReference>
<evidence type="ECO:0000256" key="2">
    <source>
        <dbReference type="HAMAP-Rule" id="MF_01139"/>
    </source>
</evidence>
<dbReference type="GO" id="GO:0016094">
    <property type="term" value="P:polyprenol biosynthetic process"/>
    <property type="evidence" value="ECO:0007669"/>
    <property type="project" value="TreeGrafter"/>
</dbReference>
<dbReference type="InterPro" id="IPR036424">
    <property type="entry name" value="UPP_synth-like_sf"/>
</dbReference>
<reference evidence="4 5" key="1">
    <citation type="submission" date="2019-03" db="EMBL/GenBank/DDBJ databases">
        <title>New insights into Acidothiobacillus thiooxidans sulfur metabolism through coupled gene expression, solution geochemistry, microscopy and spectroscopy analyses.</title>
        <authorList>
            <person name="Camacho D."/>
            <person name="Frazao R."/>
            <person name="Fouillen A."/>
            <person name="Nanci A."/>
            <person name="Lang B.F."/>
            <person name="Apte S.C."/>
            <person name="Baron C."/>
            <person name="Warren L.A."/>
        </authorList>
    </citation>
    <scope>NUCLEOTIDE SEQUENCE [LARGE SCALE GENOMIC DNA]</scope>
    <source>
        <strain evidence="4 5">ATCC 19377</strain>
    </source>
</reference>
<dbReference type="RefSeq" id="WP_010638793.1">
    <property type="nucleotide sequence ID" value="NZ_AFOH01000046.1"/>
</dbReference>
<proteinExistence type="inferred from homology"/>
<dbReference type="FunFam" id="3.40.1180.10:FF:000001">
    <property type="entry name" value="(2E,6E)-farnesyl-diphosphate-specific ditrans,polycis-undecaprenyl-diphosphate synthase"/>
    <property type="match status" value="1"/>
</dbReference>
<evidence type="ECO:0000313" key="5">
    <source>
        <dbReference type="Proteomes" id="UP000315403"/>
    </source>
</evidence>
<name>A0A543Q2M4_ACITH</name>
<keyword evidence="2" id="KW-0479">Metal-binding</keyword>
<feature type="binding site" evidence="2">
    <location>
        <position position="21"/>
    </location>
    <ligand>
        <name>Mg(2+)</name>
        <dbReference type="ChEBI" id="CHEBI:18420"/>
    </ligand>
</feature>
<evidence type="ECO:0000256" key="3">
    <source>
        <dbReference type="SAM" id="Coils"/>
    </source>
</evidence>
<evidence type="ECO:0000256" key="1">
    <source>
        <dbReference type="ARBA" id="ARBA00022679"/>
    </source>
</evidence>
<feature type="binding site" evidence="2">
    <location>
        <begin position="195"/>
        <end position="197"/>
    </location>
    <ligand>
        <name>substrate</name>
    </ligand>
</feature>
<feature type="active site" description="Proton acceptor" evidence="2">
    <location>
        <position position="69"/>
    </location>
</feature>
<dbReference type="Proteomes" id="UP000315403">
    <property type="component" value="Unassembled WGS sequence"/>
</dbReference>
<dbReference type="HAMAP" id="MF_01139">
    <property type="entry name" value="ISPT"/>
    <property type="match status" value="1"/>
</dbReference>
<dbReference type="CDD" id="cd00475">
    <property type="entry name" value="Cis_IPPS"/>
    <property type="match status" value="1"/>
</dbReference>
<comment type="subunit">
    <text evidence="2">Homodimer.</text>
</comment>
<keyword evidence="1 2" id="KW-0808">Transferase</keyword>
<dbReference type="PROSITE" id="PS01066">
    <property type="entry name" value="UPP_SYNTHASE"/>
    <property type="match status" value="1"/>
</dbReference>
<keyword evidence="2" id="KW-0460">Magnesium</keyword>
<feature type="binding site" evidence="2">
    <location>
        <position position="34"/>
    </location>
    <ligand>
        <name>substrate</name>
    </ligand>
</feature>
<evidence type="ECO:0000313" key="4">
    <source>
        <dbReference type="EMBL" id="TQN50572.1"/>
    </source>
</evidence>
<accession>A0A543Q2M4</accession>
<feature type="binding site" evidence="2">
    <location>
        <position position="26"/>
    </location>
    <ligand>
        <name>substrate</name>
    </ligand>
</feature>
<feature type="binding site" evidence="2">
    <location>
        <position position="70"/>
    </location>
    <ligand>
        <name>substrate</name>
    </ligand>
</feature>
<dbReference type="NCBIfam" id="TIGR00055">
    <property type="entry name" value="uppS"/>
    <property type="match status" value="1"/>
</dbReference>
<comment type="caution">
    <text evidence="4">The sequence shown here is derived from an EMBL/GenBank/DDBJ whole genome shotgun (WGS) entry which is preliminary data.</text>
</comment>
<gene>
    <name evidence="4" type="primary">uppS</name>
    <name evidence="4" type="ORF">DLNHIDIE_00425</name>
</gene>
<dbReference type="SUPFAM" id="SSF64005">
    <property type="entry name" value="Undecaprenyl diphosphate synthase"/>
    <property type="match status" value="1"/>
</dbReference>
<dbReference type="InterPro" id="IPR018520">
    <property type="entry name" value="UPP_synth-like_CS"/>
</dbReference>
<keyword evidence="3" id="KW-0175">Coiled coil</keyword>
<dbReference type="GO" id="GO:0005829">
    <property type="term" value="C:cytosol"/>
    <property type="evidence" value="ECO:0007669"/>
    <property type="project" value="TreeGrafter"/>
</dbReference>
<feature type="binding site" evidence="2">
    <location>
        <begin position="66"/>
        <end position="68"/>
    </location>
    <ligand>
        <name>substrate</name>
    </ligand>
</feature>
<feature type="coiled-coil region" evidence="3">
    <location>
        <begin position="108"/>
        <end position="135"/>
    </location>
</feature>